<dbReference type="AlphaFoldDB" id="A0A0D1L992"/>
<dbReference type="InterPro" id="IPR050272">
    <property type="entry name" value="Isochorismatase-like_hydrls"/>
</dbReference>
<dbReference type="CDD" id="cd00431">
    <property type="entry name" value="cysteine_hydrolases"/>
    <property type="match status" value="1"/>
</dbReference>
<protein>
    <submittedName>
        <fullName evidence="3">Cysteine hydrolase</fullName>
    </submittedName>
</protein>
<dbReference type="Pfam" id="PF00857">
    <property type="entry name" value="Isochorismatase"/>
    <property type="match status" value="1"/>
</dbReference>
<evidence type="ECO:0000313" key="3">
    <source>
        <dbReference type="EMBL" id="KIU17440.1"/>
    </source>
</evidence>
<dbReference type="InterPro" id="IPR000868">
    <property type="entry name" value="Isochorismatase-like_dom"/>
</dbReference>
<accession>A0A0D1L992</accession>
<evidence type="ECO:0000313" key="4">
    <source>
        <dbReference type="Proteomes" id="UP000032221"/>
    </source>
</evidence>
<dbReference type="PATRIC" id="fig|280871.6.peg.1776"/>
<evidence type="ECO:0000256" key="1">
    <source>
        <dbReference type="ARBA" id="ARBA00022801"/>
    </source>
</evidence>
<dbReference type="InterPro" id="IPR036380">
    <property type="entry name" value="Isochorismatase-like_sf"/>
</dbReference>
<dbReference type="RefSeq" id="WP_071286830.1">
    <property type="nucleotide sequence ID" value="NZ_JXST01000009.1"/>
</dbReference>
<dbReference type="Proteomes" id="UP000032221">
    <property type="component" value="Unassembled WGS sequence"/>
</dbReference>
<dbReference type="STRING" id="280871.TL10_08590"/>
<evidence type="ECO:0000259" key="2">
    <source>
        <dbReference type="Pfam" id="PF00857"/>
    </source>
</evidence>
<comment type="caution">
    <text evidence="3">The sequence shown here is derived from an EMBL/GenBank/DDBJ whole genome shotgun (WGS) entry which is preliminary data.</text>
</comment>
<dbReference type="PANTHER" id="PTHR43540">
    <property type="entry name" value="PEROXYUREIDOACRYLATE/UREIDOACRYLATE AMIDOHYDROLASE-RELATED"/>
    <property type="match status" value="1"/>
</dbReference>
<gene>
    <name evidence="3" type="ORF">TL10_08590</name>
</gene>
<name>A0A0D1L992_9MYCO</name>
<dbReference type="Gene3D" id="3.40.50.850">
    <property type="entry name" value="Isochorismatase-like"/>
    <property type="match status" value="1"/>
</dbReference>
<dbReference type="EMBL" id="JXST01000009">
    <property type="protein sequence ID" value="KIU17440.1"/>
    <property type="molecule type" value="Genomic_DNA"/>
</dbReference>
<feature type="domain" description="Isochorismatase-like" evidence="2">
    <location>
        <begin position="15"/>
        <end position="195"/>
    </location>
</feature>
<proteinExistence type="predicted"/>
<dbReference type="SUPFAM" id="SSF52499">
    <property type="entry name" value="Isochorismatase-like hydrolases"/>
    <property type="match status" value="1"/>
</dbReference>
<organism evidence="3 4">
    <name type="scientific">Mycolicibacterium llatzerense</name>
    <dbReference type="NCBI Taxonomy" id="280871"/>
    <lineage>
        <taxon>Bacteria</taxon>
        <taxon>Bacillati</taxon>
        <taxon>Actinomycetota</taxon>
        <taxon>Actinomycetes</taxon>
        <taxon>Mycobacteriales</taxon>
        <taxon>Mycobacteriaceae</taxon>
        <taxon>Mycolicibacterium</taxon>
    </lineage>
</organism>
<reference evidence="3 4" key="1">
    <citation type="submission" date="2015-01" db="EMBL/GenBank/DDBJ databases">
        <title>Genome sequence of Mycobacterium llatzerense and Mycobacterium immunogenum recovered from brain abscess.</title>
        <authorList>
            <person name="Greninger A.L."/>
            <person name="Langelier C."/>
            <person name="Cunningham G."/>
            <person name="Chiu C.Y."/>
            <person name="Miller S."/>
        </authorList>
    </citation>
    <scope>NUCLEOTIDE SEQUENCE [LARGE SCALE GENOMIC DNA]</scope>
    <source>
        <strain evidence="3 4">CLUC14</strain>
    </source>
</reference>
<sequence>MSAGHDYTSPDLARSALVLIDVQNDFVSGPSQVDGTAEHLPAMARLLEAFRAARRPIVHIVRLYVPGGSDADPPRRAMIESGRQIAAPHTDGAAVPTELLAHPLDYDSLLAGGIQYVAAGEVVMFKPRWSAFYRTSLDEHLRDLGVNTIVVAGCNLPNCPRATLFDASERDYRAALVTDATSQVTPERLADLALIGVARLSTADIEQFFQAGATAAPAQ</sequence>
<dbReference type="GO" id="GO:0016787">
    <property type="term" value="F:hydrolase activity"/>
    <property type="evidence" value="ECO:0007669"/>
    <property type="project" value="UniProtKB-KW"/>
</dbReference>
<keyword evidence="1 3" id="KW-0378">Hydrolase</keyword>
<keyword evidence="4" id="KW-1185">Reference proteome</keyword>